<organism evidence="2 3">
    <name type="scientific">Angiostrongylus cantonensis</name>
    <name type="common">Rat lungworm</name>
    <dbReference type="NCBI Taxonomy" id="6313"/>
    <lineage>
        <taxon>Eukaryota</taxon>
        <taxon>Metazoa</taxon>
        <taxon>Ecdysozoa</taxon>
        <taxon>Nematoda</taxon>
        <taxon>Chromadorea</taxon>
        <taxon>Rhabditida</taxon>
        <taxon>Rhabditina</taxon>
        <taxon>Rhabditomorpha</taxon>
        <taxon>Strongyloidea</taxon>
        <taxon>Metastrongylidae</taxon>
        <taxon>Angiostrongylus</taxon>
    </lineage>
</organism>
<dbReference type="WBParaSite" id="ACAC_0000574101-mRNA-1">
    <property type="protein sequence ID" value="ACAC_0000574101-mRNA-1"/>
    <property type="gene ID" value="ACAC_0000574101"/>
</dbReference>
<sequence length="206" mass="22727">MLIVIVVNRLICSAHFLFFVCDYQAVHWKVVWPMSRFVVLIGAAVVTFCAVLIGISAFNQEDGIITDENFEAQQLEPVPVAPESASHGAVLSGEISTLGSINYLYVSTMDGKLHALDAMNGGKEVWLADFDSEALLQGTLGRMQPMKVDGRVFKLIPALDGTLYIYTNEDHILEPIPISTDMLLQVLCFSVIHVQLTTCGILFIFF</sequence>
<keyword evidence="1" id="KW-0812">Transmembrane</keyword>
<name>A0A0K0D6P6_ANGCA</name>
<keyword evidence="2" id="KW-1185">Reference proteome</keyword>
<feature type="transmembrane region" description="Helical" evidence="1">
    <location>
        <begin position="37"/>
        <end position="58"/>
    </location>
</feature>
<keyword evidence="1" id="KW-0472">Membrane</keyword>
<evidence type="ECO:0000256" key="1">
    <source>
        <dbReference type="SAM" id="Phobius"/>
    </source>
</evidence>
<keyword evidence="1" id="KW-1133">Transmembrane helix</keyword>
<protein>
    <submittedName>
        <fullName evidence="3">PQQ_3 domain-containing protein</fullName>
    </submittedName>
</protein>
<feature type="transmembrane region" description="Helical" evidence="1">
    <location>
        <begin position="6"/>
        <end position="25"/>
    </location>
</feature>
<proteinExistence type="predicted"/>
<evidence type="ECO:0000313" key="2">
    <source>
        <dbReference type="Proteomes" id="UP000035642"/>
    </source>
</evidence>
<dbReference type="STRING" id="6313.A0A0K0D6P6"/>
<accession>A0A0K0D6P6</accession>
<dbReference type="InterPro" id="IPR011047">
    <property type="entry name" value="Quinoprotein_ADH-like_sf"/>
</dbReference>
<dbReference type="AlphaFoldDB" id="A0A0K0D6P6"/>
<reference evidence="2" key="1">
    <citation type="submission" date="2012-09" db="EMBL/GenBank/DDBJ databases">
        <authorList>
            <person name="Martin A.A."/>
        </authorList>
    </citation>
    <scope>NUCLEOTIDE SEQUENCE</scope>
</reference>
<dbReference type="SUPFAM" id="SSF50998">
    <property type="entry name" value="Quinoprotein alcohol dehydrogenase-like"/>
    <property type="match status" value="1"/>
</dbReference>
<reference evidence="3" key="2">
    <citation type="submission" date="2017-02" db="UniProtKB">
        <authorList>
            <consortium name="WormBaseParasite"/>
        </authorList>
    </citation>
    <scope>IDENTIFICATION</scope>
</reference>
<dbReference type="Proteomes" id="UP000035642">
    <property type="component" value="Unassembled WGS sequence"/>
</dbReference>
<feature type="transmembrane region" description="Helical" evidence="1">
    <location>
        <begin position="182"/>
        <end position="205"/>
    </location>
</feature>
<evidence type="ECO:0000313" key="3">
    <source>
        <dbReference type="WBParaSite" id="ACAC_0000574101-mRNA-1"/>
    </source>
</evidence>